<evidence type="ECO:0008006" key="3">
    <source>
        <dbReference type="Google" id="ProtNLM"/>
    </source>
</evidence>
<keyword evidence="2" id="KW-1185">Reference proteome</keyword>
<accession>A0ABV9W8E8</accession>
<sequence>MSAERFRVAAAVYGILRYDDDDGGGGRLLLLRRAGTTFRSGQLSLPAGTWTAARTP</sequence>
<dbReference type="SUPFAM" id="SSF55811">
    <property type="entry name" value="Nudix"/>
    <property type="match status" value="1"/>
</dbReference>
<organism evidence="1 2">
    <name type="scientific">Dactylosporangium cerinum</name>
    <dbReference type="NCBI Taxonomy" id="1434730"/>
    <lineage>
        <taxon>Bacteria</taxon>
        <taxon>Bacillati</taxon>
        <taxon>Actinomycetota</taxon>
        <taxon>Actinomycetes</taxon>
        <taxon>Micromonosporales</taxon>
        <taxon>Micromonosporaceae</taxon>
        <taxon>Dactylosporangium</taxon>
    </lineage>
</organism>
<dbReference type="EMBL" id="JBHSIU010000066">
    <property type="protein sequence ID" value="MFC5004976.1"/>
    <property type="molecule type" value="Genomic_DNA"/>
</dbReference>
<gene>
    <name evidence="1" type="ORF">ACFPIJ_45000</name>
</gene>
<dbReference type="RefSeq" id="WP_380125351.1">
    <property type="nucleotide sequence ID" value="NZ_JBHSIU010000066.1"/>
</dbReference>
<evidence type="ECO:0000313" key="1">
    <source>
        <dbReference type="EMBL" id="MFC5004976.1"/>
    </source>
</evidence>
<dbReference type="Proteomes" id="UP001595912">
    <property type="component" value="Unassembled WGS sequence"/>
</dbReference>
<evidence type="ECO:0000313" key="2">
    <source>
        <dbReference type="Proteomes" id="UP001595912"/>
    </source>
</evidence>
<protein>
    <recommendedName>
        <fullName evidence="3">NUDIX hydrolase</fullName>
    </recommendedName>
</protein>
<name>A0ABV9W8E8_9ACTN</name>
<reference evidence="2" key="1">
    <citation type="journal article" date="2019" name="Int. J. Syst. Evol. Microbiol.">
        <title>The Global Catalogue of Microorganisms (GCM) 10K type strain sequencing project: providing services to taxonomists for standard genome sequencing and annotation.</title>
        <authorList>
            <consortium name="The Broad Institute Genomics Platform"/>
            <consortium name="The Broad Institute Genome Sequencing Center for Infectious Disease"/>
            <person name="Wu L."/>
            <person name="Ma J."/>
        </authorList>
    </citation>
    <scope>NUCLEOTIDE SEQUENCE [LARGE SCALE GENOMIC DNA]</scope>
    <source>
        <strain evidence="2">CGMCC 4.7152</strain>
    </source>
</reference>
<dbReference type="InterPro" id="IPR015797">
    <property type="entry name" value="NUDIX_hydrolase-like_dom_sf"/>
</dbReference>
<comment type="caution">
    <text evidence="1">The sequence shown here is derived from an EMBL/GenBank/DDBJ whole genome shotgun (WGS) entry which is preliminary data.</text>
</comment>
<proteinExistence type="predicted"/>